<dbReference type="EMBL" id="JAUEPR010000007">
    <property type="protein sequence ID" value="KAK0482171.1"/>
    <property type="molecule type" value="Genomic_DNA"/>
</dbReference>
<comment type="caution">
    <text evidence="2">The sequence shown here is derived from an EMBL/GenBank/DDBJ whole genome shotgun (WGS) entry which is preliminary data.</text>
</comment>
<dbReference type="Proteomes" id="UP001175227">
    <property type="component" value="Unassembled WGS sequence"/>
</dbReference>
<accession>A0AA39TDR3</accession>
<sequence>MSTEGLVYSHKIPLDEFCRNLIGAWAYTVRYFDSQVLFVSSAPELVCAVEDAHPYLHAHMDTLNDFGLSDSHYGLALCGCIAHIVNIIPVVNRQPEWTHWRLKTDKFKRDKLDFDVSHCLLGEEEYAINASHCVAENDLWPFRMHSLPAPHRPQVAASSAKPSADVAVTMLSTKPRPTMIQQPEPAIPLASTLKVEVLQVGSLTARKRQHAPDLTVPPSINLTQVRRSTRSSKAAPPAPPSIDVKATRPTLTHSQRVYACNFAKCINTCIA</sequence>
<name>A0AA39TDR3_9AGAR</name>
<evidence type="ECO:0000313" key="3">
    <source>
        <dbReference type="Proteomes" id="UP001175227"/>
    </source>
</evidence>
<feature type="region of interest" description="Disordered" evidence="1">
    <location>
        <begin position="225"/>
        <end position="245"/>
    </location>
</feature>
<proteinExistence type="predicted"/>
<protein>
    <submittedName>
        <fullName evidence="2">Uncharacterized protein</fullName>
    </submittedName>
</protein>
<keyword evidence="3" id="KW-1185">Reference proteome</keyword>
<evidence type="ECO:0000256" key="1">
    <source>
        <dbReference type="SAM" id="MobiDB-lite"/>
    </source>
</evidence>
<reference evidence="2" key="1">
    <citation type="submission" date="2023-06" db="EMBL/GenBank/DDBJ databases">
        <authorList>
            <consortium name="Lawrence Berkeley National Laboratory"/>
            <person name="Ahrendt S."/>
            <person name="Sahu N."/>
            <person name="Indic B."/>
            <person name="Wong-Bajracharya J."/>
            <person name="Merenyi Z."/>
            <person name="Ke H.-M."/>
            <person name="Monk M."/>
            <person name="Kocsube S."/>
            <person name="Drula E."/>
            <person name="Lipzen A."/>
            <person name="Balint B."/>
            <person name="Henrissat B."/>
            <person name="Andreopoulos B."/>
            <person name="Martin F.M."/>
            <person name="Harder C.B."/>
            <person name="Rigling D."/>
            <person name="Ford K.L."/>
            <person name="Foster G.D."/>
            <person name="Pangilinan J."/>
            <person name="Papanicolaou A."/>
            <person name="Barry K."/>
            <person name="LaButti K."/>
            <person name="Viragh M."/>
            <person name="Koriabine M."/>
            <person name="Yan M."/>
            <person name="Riley R."/>
            <person name="Champramary S."/>
            <person name="Plett K.L."/>
            <person name="Tsai I.J."/>
            <person name="Slot J."/>
            <person name="Sipos G."/>
            <person name="Plett J."/>
            <person name="Nagy L.G."/>
            <person name="Grigoriev I.V."/>
        </authorList>
    </citation>
    <scope>NUCLEOTIDE SEQUENCE</scope>
    <source>
        <strain evidence="2">ICMP 16352</strain>
    </source>
</reference>
<dbReference type="AlphaFoldDB" id="A0AA39TDR3"/>
<organism evidence="2 3">
    <name type="scientific">Armillaria novae-zelandiae</name>
    <dbReference type="NCBI Taxonomy" id="153914"/>
    <lineage>
        <taxon>Eukaryota</taxon>
        <taxon>Fungi</taxon>
        <taxon>Dikarya</taxon>
        <taxon>Basidiomycota</taxon>
        <taxon>Agaricomycotina</taxon>
        <taxon>Agaricomycetes</taxon>
        <taxon>Agaricomycetidae</taxon>
        <taxon>Agaricales</taxon>
        <taxon>Marasmiineae</taxon>
        <taxon>Physalacriaceae</taxon>
        <taxon>Armillaria</taxon>
    </lineage>
</organism>
<gene>
    <name evidence="2" type="ORF">IW261DRAFT_1561877</name>
</gene>
<evidence type="ECO:0000313" key="2">
    <source>
        <dbReference type="EMBL" id="KAK0482171.1"/>
    </source>
</evidence>